<feature type="domain" description="DUF4062" evidence="1">
    <location>
        <begin position="2"/>
        <end position="84"/>
    </location>
</feature>
<sequence length="371" mass="39524">MRVFISSVRRELEEERDALPGLISALGHTPVRFEDFTAQTSPSREACLKGVTSAEVYVLILGPRYGDPLPDTGQSPTHDEWIAARAAGMPRLVYRKLGVALEPAQEEFIRSIGDYGTGVFYESFATTAELQTKVAAKLRELESAGNPLAFMPLPRPMAVAWRSDFEDRRGSTPNLPAAVEVHVLPATGTNRPARVMAELEQLLPARLRASGQVHAADPLAATRQGGAVVVTVPVRSSRWDEVRAPQVLGVRTAADGQTSAWASLPGDGMGAILDPDALPDQIAGLLRLIGGLGILDGDQVAIGVGVNNPQMMSVGRVSGQPRQQATSLMLSNEPIQVPPDELMTLAALGPGAAEVGRTLSRTLIDAVSPRR</sequence>
<dbReference type="Proteomes" id="UP000246050">
    <property type="component" value="Unassembled WGS sequence"/>
</dbReference>
<name>A0A317DD96_9ACTN</name>
<dbReference type="OrthoDB" id="218695at2"/>
<comment type="caution">
    <text evidence="2">The sequence shown here is derived from an EMBL/GenBank/DDBJ whole genome shotgun (WGS) entry which is preliminary data.</text>
</comment>
<dbReference type="InterPro" id="IPR025139">
    <property type="entry name" value="DUF4062"/>
</dbReference>
<dbReference type="AlphaFoldDB" id="A0A317DD96"/>
<dbReference type="EMBL" id="QGKS01000297">
    <property type="protein sequence ID" value="PWR12140.1"/>
    <property type="molecule type" value="Genomic_DNA"/>
</dbReference>
<protein>
    <recommendedName>
        <fullName evidence="1">DUF4062 domain-containing protein</fullName>
    </recommendedName>
</protein>
<dbReference type="Pfam" id="PF13271">
    <property type="entry name" value="DUF4062"/>
    <property type="match status" value="1"/>
</dbReference>
<gene>
    <name evidence="2" type="ORF">DKT69_24900</name>
</gene>
<evidence type="ECO:0000259" key="1">
    <source>
        <dbReference type="Pfam" id="PF13271"/>
    </source>
</evidence>
<accession>A0A317DD96</accession>
<dbReference type="RefSeq" id="WP_109803932.1">
    <property type="nucleotide sequence ID" value="NZ_QGKS01000297.1"/>
</dbReference>
<organism evidence="2 3">
    <name type="scientific">Micromonospora sicca</name>
    <dbReference type="NCBI Taxonomy" id="2202420"/>
    <lineage>
        <taxon>Bacteria</taxon>
        <taxon>Bacillati</taxon>
        <taxon>Actinomycetota</taxon>
        <taxon>Actinomycetes</taxon>
        <taxon>Micromonosporales</taxon>
        <taxon>Micromonosporaceae</taxon>
        <taxon>Micromonospora</taxon>
    </lineage>
</organism>
<proteinExistence type="predicted"/>
<evidence type="ECO:0000313" key="3">
    <source>
        <dbReference type="Proteomes" id="UP000246050"/>
    </source>
</evidence>
<reference evidence="2 3" key="1">
    <citation type="submission" date="2018-05" db="EMBL/GenBank/DDBJ databases">
        <title>Micromonosporas from Atacama Desert.</title>
        <authorList>
            <person name="Carro L."/>
            <person name="Golinska P."/>
            <person name="Klenk H.-P."/>
            <person name="Goodfellow M."/>
        </authorList>
    </citation>
    <scope>NUCLEOTIDE SEQUENCE [LARGE SCALE GENOMIC DNA]</scope>
    <source>
        <strain evidence="2 3">4G51</strain>
    </source>
</reference>
<evidence type="ECO:0000313" key="2">
    <source>
        <dbReference type="EMBL" id="PWR12140.1"/>
    </source>
</evidence>